<sequence length="205" mass="23026">MITLHHNADLPFSQACENNKQPILAVLQQAFAHCKHILEVGSGTGQHAVHFAASLPHLHWQASDQAIYLPDLTQRIKRSAIANLALPVLFDVTQEPAFITTFDGIYTANTLHIMPWPVVQQFFMHLNMLCTPDAVLCIYGPFKYEGRFTSDSNQAFDLSLKQRDATMGIRDIEQVVALAEQQGFLLVNDFAMPANNQLLQFHRSL</sequence>
<reference evidence="1 2" key="1">
    <citation type="submission" date="2022-11" db="EMBL/GenBank/DDBJ databases">
        <title>Viruses from the air-sea interface of a natural surface slick.</title>
        <authorList>
            <person name="Rahlff J."/>
            <person name="Holmfeldt K."/>
        </authorList>
    </citation>
    <scope>NUCLEOTIDE SEQUENCE [LARGE SCALE GENOMIC DNA]</scope>
    <source>
        <strain evidence="1 2">SMS4</strain>
    </source>
</reference>
<keyword evidence="2" id="KW-1185">Reference proteome</keyword>
<comment type="caution">
    <text evidence="1">The sequence shown here is derived from an EMBL/GenBank/DDBJ whole genome shotgun (WGS) entry which is preliminary data.</text>
</comment>
<dbReference type="PANTHER" id="PTHR20974:SF0">
    <property type="entry name" value="UPF0585 PROTEIN CG18661"/>
    <property type="match status" value="1"/>
</dbReference>
<protein>
    <submittedName>
        <fullName evidence="1">DUF938 domain-containing protein</fullName>
    </submittedName>
</protein>
<dbReference type="Proteomes" id="UP001231109">
    <property type="component" value="Unassembled WGS sequence"/>
</dbReference>
<dbReference type="EMBL" id="JAPJDZ010000009">
    <property type="protein sequence ID" value="MDP5135482.1"/>
    <property type="molecule type" value="Genomic_DNA"/>
</dbReference>
<accession>A0ABT9HWH9</accession>
<dbReference type="RefSeq" id="WP_305974467.1">
    <property type="nucleotide sequence ID" value="NZ_JAPJDZ010000009.1"/>
</dbReference>
<dbReference type="Gene3D" id="3.40.50.150">
    <property type="entry name" value="Vaccinia Virus protein VP39"/>
    <property type="match status" value="1"/>
</dbReference>
<organism evidence="1 2">
    <name type="scientific">Rheinheimera baltica</name>
    <dbReference type="NCBI Taxonomy" id="67576"/>
    <lineage>
        <taxon>Bacteria</taxon>
        <taxon>Pseudomonadati</taxon>
        <taxon>Pseudomonadota</taxon>
        <taxon>Gammaproteobacteria</taxon>
        <taxon>Chromatiales</taxon>
        <taxon>Chromatiaceae</taxon>
        <taxon>Rheinheimera</taxon>
    </lineage>
</organism>
<dbReference type="InterPro" id="IPR029063">
    <property type="entry name" value="SAM-dependent_MTases_sf"/>
</dbReference>
<dbReference type="SUPFAM" id="SSF53335">
    <property type="entry name" value="S-adenosyl-L-methionine-dependent methyltransferases"/>
    <property type="match status" value="1"/>
</dbReference>
<name>A0ABT9HWH9_9GAMM</name>
<gene>
    <name evidence="1" type="ORF">ORJ04_05910</name>
</gene>
<proteinExistence type="predicted"/>
<dbReference type="InterPro" id="IPR010342">
    <property type="entry name" value="DUF938"/>
</dbReference>
<dbReference type="PANTHER" id="PTHR20974">
    <property type="entry name" value="UPF0585 PROTEIN CG18661"/>
    <property type="match status" value="1"/>
</dbReference>
<evidence type="ECO:0000313" key="2">
    <source>
        <dbReference type="Proteomes" id="UP001231109"/>
    </source>
</evidence>
<dbReference type="Pfam" id="PF06080">
    <property type="entry name" value="DUF938"/>
    <property type="match status" value="1"/>
</dbReference>
<evidence type="ECO:0000313" key="1">
    <source>
        <dbReference type="EMBL" id="MDP5135482.1"/>
    </source>
</evidence>